<evidence type="ECO:0000313" key="3">
    <source>
        <dbReference type="Proteomes" id="UP000822688"/>
    </source>
</evidence>
<evidence type="ECO:0000313" key="2">
    <source>
        <dbReference type="EMBL" id="KAG0571425.1"/>
    </source>
</evidence>
<accession>A0A8T0HKV4</accession>
<sequence>MEKLTDAGHRTPEQHCTMTVKPRGTKTSKPKKTHDRTGWTTKNTAEGIKTDLKPQCSPTETLRTKYLNRLSPAQSQDTTRPCGRLKITKQNYENRNIGSPRRRQERRVRELNGEKRRLKTQNLAANPRPKQCHR</sequence>
<name>A0A8T0HKV4_CERPU</name>
<protein>
    <submittedName>
        <fullName evidence="2">Uncharacterized protein</fullName>
    </submittedName>
</protein>
<feature type="compositionally biased region" description="Basic and acidic residues" evidence="1">
    <location>
        <begin position="1"/>
        <end position="13"/>
    </location>
</feature>
<feature type="compositionally biased region" description="Basic residues" evidence="1">
    <location>
        <begin position="23"/>
        <end position="34"/>
    </location>
</feature>
<dbReference type="EMBL" id="CM026426">
    <property type="protein sequence ID" value="KAG0571425.1"/>
    <property type="molecule type" value="Genomic_DNA"/>
</dbReference>
<dbReference type="Proteomes" id="UP000822688">
    <property type="component" value="Chromosome V"/>
</dbReference>
<organism evidence="2 3">
    <name type="scientific">Ceratodon purpureus</name>
    <name type="common">Fire moss</name>
    <name type="synonym">Dicranum purpureum</name>
    <dbReference type="NCBI Taxonomy" id="3225"/>
    <lineage>
        <taxon>Eukaryota</taxon>
        <taxon>Viridiplantae</taxon>
        <taxon>Streptophyta</taxon>
        <taxon>Embryophyta</taxon>
        <taxon>Bryophyta</taxon>
        <taxon>Bryophytina</taxon>
        <taxon>Bryopsida</taxon>
        <taxon>Dicranidae</taxon>
        <taxon>Pseudoditrichales</taxon>
        <taxon>Ditrichaceae</taxon>
        <taxon>Ceratodon</taxon>
    </lineage>
</organism>
<feature type="compositionally biased region" description="Polar residues" evidence="1">
    <location>
        <begin position="88"/>
        <end position="97"/>
    </location>
</feature>
<feature type="region of interest" description="Disordered" evidence="1">
    <location>
        <begin position="1"/>
        <end position="43"/>
    </location>
</feature>
<gene>
    <name evidence="2" type="ORF">KC19_VG010500</name>
</gene>
<comment type="caution">
    <text evidence="2">The sequence shown here is derived from an EMBL/GenBank/DDBJ whole genome shotgun (WGS) entry which is preliminary data.</text>
</comment>
<evidence type="ECO:0000256" key="1">
    <source>
        <dbReference type="SAM" id="MobiDB-lite"/>
    </source>
</evidence>
<feature type="region of interest" description="Disordered" evidence="1">
    <location>
        <begin position="68"/>
        <end position="134"/>
    </location>
</feature>
<reference evidence="2" key="1">
    <citation type="submission" date="2020-06" db="EMBL/GenBank/DDBJ databases">
        <title>WGS assembly of Ceratodon purpureus strain R40.</title>
        <authorList>
            <person name="Carey S.B."/>
            <person name="Jenkins J."/>
            <person name="Shu S."/>
            <person name="Lovell J.T."/>
            <person name="Sreedasyam A."/>
            <person name="Maumus F."/>
            <person name="Tiley G.P."/>
            <person name="Fernandez-Pozo N."/>
            <person name="Barry K."/>
            <person name="Chen C."/>
            <person name="Wang M."/>
            <person name="Lipzen A."/>
            <person name="Daum C."/>
            <person name="Saski C.A."/>
            <person name="Payton A.C."/>
            <person name="Mcbreen J.C."/>
            <person name="Conrad R.E."/>
            <person name="Kollar L.M."/>
            <person name="Olsson S."/>
            <person name="Huttunen S."/>
            <person name="Landis J.B."/>
            <person name="Wickett N.J."/>
            <person name="Johnson M.G."/>
            <person name="Rensing S.A."/>
            <person name="Grimwood J."/>
            <person name="Schmutz J."/>
            <person name="Mcdaniel S.F."/>
        </authorList>
    </citation>
    <scope>NUCLEOTIDE SEQUENCE</scope>
    <source>
        <strain evidence="2">R40</strain>
    </source>
</reference>
<proteinExistence type="predicted"/>
<keyword evidence="3" id="KW-1185">Reference proteome</keyword>
<dbReference type="AlphaFoldDB" id="A0A8T0HKV4"/>